<protein>
    <recommendedName>
        <fullName evidence="1">Rv3651-like N-terminal domain-containing protein</fullName>
    </recommendedName>
</protein>
<dbReference type="EMBL" id="BMMW01000002">
    <property type="protein sequence ID" value="GGK49108.1"/>
    <property type="molecule type" value="Genomic_DNA"/>
</dbReference>
<dbReference type="InterPro" id="IPR041458">
    <property type="entry name" value="Rv3651-like_N"/>
</dbReference>
<reference evidence="2" key="1">
    <citation type="journal article" date="2014" name="Int. J. Syst. Evol. Microbiol.">
        <title>Complete genome sequence of Corynebacterium casei LMG S-19264T (=DSM 44701T), isolated from a smear-ripened cheese.</title>
        <authorList>
            <consortium name="US DOE Joint Genome Institute (JGI-PGF)"/>
            <person name="Walter F."/>
            <person name="Albersmeier A."/>
            <person name="Kalinowski J."/>
            <person name="Ruckert C."/>
        </authorList>
    </citation>
    <scope>NUCLEOTIDE SEQUENCE</scope>
    <source>
        <strain evidence="2">CGMCC 4.7278</strain>
    </source>
</reference>
<evidence type="ECO:0000259" key="1">
    <source>
        <dbReference type="Pfam" id="PF18007"/>
    </source>
</evidence>
<accession>A0A917QG53</accession>
<dbReference type="AlphaFoldDB" id="A0A917QG53"/>
<name>A0A917QG53_9NOCA</name>
<proteinExistence type="predicted"/>
<dbReference type="Proteomes" id="UP000612956">
    <property type="component" value="Unassembled WGS sequence"/>
</dbReference>
<gene>
    <name evidence="2" type="ORF">GCM10011591_20630</name>
</gene>
<evidence type="ECO:0000313" key="2">
    <source>
        <dbReference type="EMBL" id="GGK49108.1"/>
    </source>
</evidence>
<reference evidence="2" key="2">
    <citation type="submission" date="2020-09" db="EMBL/GenBank/DDBJ databases">
        <authorList>
            <person name="Sun Q."/>
            <person name="Zhou Y."/>
        </authorList>
    </citation>
    <scope>NUCLEOTIDE SEQUENCE</scope>
    <source>
        <strain evidence="2">CGMCC 4.7278</strain>
    </source>
</reference>
<organism evidence="2 3">
    <name type="scientific">Nocardia camponoti</name>
    <dbReference type="NCBI Taxonomy" id="1616106"/>
    <lineage>
        <taxon>Bacteria</taxon>
        <taxon>Bacillati</taxon>
        <taxon>Actinomycetota</taxon>
        <taxon>Actinomycetes</taxon>
        <taxon>Mycobacteriales</taxon>
        <taxon>Nocardiaceae</taxon>
        <taxon>Nocardia</taxon>
    </lineage>
</organism>
<comment type="caution">
    <text evidence="2">The sequence shown here is derived from an EMBL/GenBank/DDBJ whole genome shotgun (WGS) entry which is preliminary data.</text>
</comment>
<keyword evidence="3" id="KW-1185">Reference proteome</keyword>
<dbReference type="RefSeq" id="WP_188828689.1">
    <property type="nucleotide sequence ID" value="NZ_BMMW01000002.1"/>
</dbReference>
<dbReference type="Pfam" id="PF18007">
    <property type="entry name" value="Rv3651-like_N"/>
    <property type="match status" value="1"/>
</dbReference>
<sequence length="323" mass="35665">MPAREWMLVETLVEDLAPTLVATGADPKEWLPVSRWRREFGPRTCAALVDAVQRCRRTGEQVRIETDKALVLAVPVICAFGDVHGVEVWCGTDDVVPPRRQVAAWDWQANSELAYHGPGLEELVFAREPELVEVVRTPPDAFGRMVRFDGRVEYLAVATRLVDGARWQGEVDMRGDDDVVRHFQMVTRAVPAQQRVTALMHAIPERTQPDPLPDPDIVMLRAVSQTSGVGVGLVELSSALIYEWAGEPPPPLDRWAVERPWVDPDDLAELRAACAELVDRPGAVHRLALRVRFGAGDVMVAEAELAATTSGHGLLRVWSSQAG</sequence>
<evidence type="ECO:0000313" key="3">
    <source>
        <dbReference type="Proteomes" id="UP000612956"/>
    </source>
</evidence>
<feature type="domain" description="Rv3651-like N-terminal" evidence="1">
    <location>
        <begin position="5"/>
        <end position="98"/>
    </location>
</feature>